<proteinExistence type="predicted"/>
<sequence>MTTVVLSKSSKNDKKYMVEVDGKTVHFGAKGYEDFTMHKDNARYFNYISRHHSRENWGKTGIKTAGFWSRWILWNLPSFSGSVKDTEKRFGIKIIVRK</sequence>
<reference evidence="1" key="1">
    <citation type="journal article" date="2020" name="Nature">
        <title>Giant virus diversity and host interactions through global metagenomics.</title>
        <authorList>
            <person name="Schulz F."/>
            <person name="Roux S."/>
            <person name="Paez-Espino D."/>
            <person name="Jungbluth S."/>
            <person name="Walsh D.A."/>
            <person name="Denef V.J."/>
            <person name="McMahon K.D."/>
            <person name="Konstantinidis K.T."/>
            <person name="Eloe-Fadrosh E.A."/>
            <person name="Kyrpides N.C."/>
            <person name="Woyke T."/>
        </authorList>
    </citation>
    <scope>NUCLEOTIDE SEQUENCE</scope>
    <source>
        <strain evidence="1">GVMAG-S-3300013014-136</strain>
    </source>
</reference>
<dbReference type="Pfam" id="PF19058">
    <property type="entry name" value="DUF5754"/>
    <property type="match status" value="1"/>
</dbReference>
<evidence type="ECO:0000313" key="1">
    <source>
        <dbReference type="EMBL" id="QHU20198.1"/>
    </source>
</evidence>
<organism evidence="1">
    <name type="scientific">viral metagenome</name>
    <dbReference type="NCBI Taxonomy" id="1070528"/>
    <lineage>
        <taxon>unclassified sequences</taxon>
        <taxon>metagenomes</taxon>
        <taxon>organismal metagenomes</taxon>
    </lineage>
</organism>
<dbReference type="EMBL" id="MN740963">
    <property type="protein sequence ID" value="QHU20198.1"/>
    <property type="molecule type" value="Genomic_DNA"/>
</dbReference>
<protein>
    <submittedName>
        <fullName evidence="1">Uncharacterized protein</fullName>
    </submittedName>
</protein>
<name>A0A6C0KV31_9ZZZZ</name>
<dbReference type="AlphaFoldDB" id="A0A6C0KV31"/>
<dbReference type="InterPro" id="IPR043930">
    <property type="entry name" value="DUF5754"/>
</dbReference>
<accession>A0A6C0KV31</accession>